<protein>
    <submittedName>
        <fullName evidence="1">Alpha/beta fold hydrolase</fullName>
    </submittedName>
</protein>
<dbReference type="EMBL" id="JARACI010000015">
    <property type="protein sequence ID" value="MDD9204851.1"/>
    <property type="molecule type" value="Genomic_DNA"/>
</dbReference>
<evidence type="ECO:0000313" key="2">
    <source>
        <dbReference type="Proteomes" id="UP001165561"/>
    </source>
</evidence>
<dbReference type="Proteomes" id="UP001165561">
    <property type="component" value="Unassembled WGS sequence"/>
</dbReference>
<dbReference type="InterPro" id="IPR008220">
    <property type="entry name" value="HAT_MetX-like"/>
</dbReference>
<feature type="non-terminal residue" evidence="1">
    <location>
        <position position="1"/>
    </location>
</feature>
<keyword evidence="1" id="KW-0378">Hydrolase</keyword>
<dbReference type="InterPro" id="IPR029058">
    <property type="entry name" value="AB_hydrolase_fold"/>
</dbReference>
<name>A0ABT5TVB9_9MICO</name>
<reference evidence="1" key="1">
    <citation type="submission" date="2023-02" db="EMBL/GenBank/DDBJ databases">
        <title>Georgenia sp.10Sc9-8, isolated from a soil sample collected from the Taklamakan desert.</title>
        <authorList>
            <person name="Liu S."/>
        </authorList>
    </citation>
    <scope>NUCLEOTIDE SEQUENCE</scope>
    <source>
        <strain evidence="1">10Sc9-8</strain>
    </source>
</reference>
<evidence type="ECO:0000313" key="1">
    <source>
        <dbReference type="EMBL" id="MDD9204851.1"/>
    </source>
</evidence>
<comment type="caution">
    <text evidence="1">The sequence shown here is derived from an EMBL/GenBank/DDBJ whole genome shotgun (WGS) entry which is preliminary data.</text>
</comment>
<dbReference type="GO" id="GO:0016787">
    <property type="term" value="F:hydrolase activity"/>
    <property type="evidence" value="ECO:0007669"/>
    <property type="project" value="UniProtKB-KW"/>
</dbReference>
<feature type="non-terminal residue" evidence="1">
    <location>
        <position position="74"/>
    </location>
</feature>
<dbReference type="Gene3D" id="3.40.50.1820">
    <property type="entry name" value="alpha/beta hydrolase"/>
    <property type="match status" value="1"/>
</dbReference>
<sequence length="74" mass="7787">LTVRDQVAAEQLLADRLGIERWALVIGASMGGHRVLEWAVGAPDRVGAVAVVASTARTTAEQAAWAHAQSLAIR</sequence>
<proteinExistence type="predicted"/>
<organism evidence="1 2">
    <name type="scientific">Georgenia halotolerans</name>
    <dbReference type="NCBI Taxonomy" id="3028317"/>
    <lineage>
        <taxon>Bacteria</taxon>
        <taxon>Bacillati</taxon>
        <taxon>Actinomycetota</taxon>
        <taxon>Actinomycetes</taxon>
        <taxon>Micrococcales</taxon>
        <taxon>Bogoriellaceae</taxon>
        <taxon>Georgenia</taxon>
    </lineage>
</organism>
<dbReference type="InterPro" id="IPR000801">
    <property type="entry name" value="Esterase-like"/>
</dbReference>
<dbReference type="SUPFAM" id="SSF53474">
    <property type="entry name" value="alpha/beta-Hydrolases"/>
    <property type="match status" value="1"/>
</dbReference>
<dbReference type="Pfam" id="PF00756">
    <property type="entry name" value="Esterase"/>
    <property type="match status" value="1"/>
</dbReference>
<accession>A0ABT5TVB9</accession>
<dbReference type="PANTHER" id="PTHR32268:SF11">
    <property type="entry name" value="HOMOSERINE O-ACETYLTRANSFERASE"/>
    <property type="match status" value="1"/>
</dbReference>
<gene>
    <name evidence="1" type="ORF">PU560_00060</name>
</gene>
<dbReference type="PANTHER" id="PTHR32268">
    <property type="entry name" value="HOMOSERINE O-ACETYLTRANSFERASE"/>
    <property type="match status" value="1"/>
</dbReference>
<keyword evidence="2" id="KW-1185">Reference proteome</keyword>